<keyword evidence="4" id="KW-0433">Leucine-rich repeat</keyword>
<keyword evidence="5" id="KW-0812">Transmembrane</keyword>
<evidence type="ECO:0000256" key="1">
    <source>
        <dbReference type="ARBA" id="ARBA00004162"/>
    </source>
</evidence>
<keyword evidence="11" id="KW-1015">Disulfide bond</keyword>
<dbReference type="OrthoDB" id="1111193at2759"/>
<evidence type="ECO:0000256" key="4">
    <source>
        <dbReference type="ARBA" id="ARBA00022614"/>
    </source>
</evidence>
<dbReference type="Pfam" id="PF13855">
    <property type="entry name" value="LRR_8"/>
    <property type="match status" value="1"/>
</dbReference>
<dbReference type="SUPFAM" id="SSF52058">
    <property type="entry name" value="L domain-like"/>
    <property type="match status" value="1"/>
</dbReference>
<dbReference type="GO" id="GO:0099104">
    <property type="term" value="F:potassium channel activator activity"/>
    <property type="evidence" value="ECO:0007669"/>
    <property type="project" value="TreeGrafter"/>
</dbReference>
<sequence length="203" mass="21540">MVRRRLQVFGCVLFAWAATAAAGGVPQAPRAPCPCSLEADALDCSGLGLDSVPQGCFVLHPGISALILDDNAISRLEEADFAAVGASLTELVLRNNPVDFVHKHAFSSLTALQTLHLGGTNLAFLPPGLFAQLHALTYVNLNNAGLRGLPQRLFSERLVESVALEMDVPEMAVVPCATLSALPRGSSINVTSQYLWAPTPRKL</sequence>
<accession>A0A423TMG6</accession>
<dbReference type="EMBL" id="QCYY01001501">
    <property type="protein sequence ID" value="ROT77637.1"/>
    <property type="molecule type" value="Genomic_DNA"/>
</dbReference>
<dbReference type="GO" id="GO:0044325">
    <property type="term" value="F:transmembrane transporter binding"/>
    <property type="evidence" value="ECO:0007669"/>
    <property type="project" value="TreeGrafter"/>
</dbReference>
<dbReference type="GO" id="GO:0008076">
    <property type="term" value="C:voltage-gated potassium channel complex"/>
    <property type="evidence" value="ECO:0007669"/>
    <property type="project" value="TreeGrafter"/>
</dbReference>
<dbReference type="PANTHER" id="PTHR46473:SF2">
    <property type="entry name" value="LEUCINE-RICH REPEAT-CONTAINING PROTEIN 26"/>
    <property type="match status" value="1"/>
</dbReference>
<evidence type="ECO:0000313" key="15">
    <source>
        <dbReference type="Proteomes" id="UP000283509"/>
    </source>
</evidence>
<evidence type="ECO:0000256" key="9">
    <source>
        <dbReference type="ARBA" id="ARBA00023065"/>
    </source>
</evidence>
<keyword evidence="12" id="KW-0407">Ion channel</keyword>
<keyword evidence="2" id="KW-0813">Transport</keyword>
<dbReference type="InterPro" id="IPR001611">
    <property type="entry name" value="Leu-rich_rpt"/>
</dbReference>
<evidence type="ECO:0000256" key="13">
    <source>
        <dbReference type="SAM" id="SignalP"/>
    </source>
</evidence>
<dbReference type="GO" id="GO:0005249">
    <property type="term" value="F:voltage-gated potassium channel activity"/>
    <property type="evidence" value="ECO:0007669"/>
    <property type="project" value="TreeGrafter"/>
</dbReference>
<keyword evidence="10" id="KW-0472">Membrane</keyword>
<evidence type="ECO:0000256" key="12">
    <source>
        <dbReference type="ARBA" id="ARBA00023303"/>
    </source>
</evidence>
<dbReference type="InterPro" id="IPR003591">
    <property type="entry name" value="Leu-rich_rpt_typical-subtyp"/>
</dbReference>
<evidence type="ECO:0000256" key="7">
    <source>
        <dbReference type="ARBA" id="ARBA00022737"/>
    </source>
</evidence>
<name>A0A423TMG6_PENVA</name>
<keyword evidence="15" id="KW-1185">Reference proteome</keyword>
<organism evidence="14 15">
    <name type="scientific">Penaeus vannamei</name>
    <name type="common">Whiteleg shrimp</name>
    <name type="synonym">Litopenaeus vannamei</name>
    <dbReference type="NCBI Taxonomy" id="6689"/>
    <lineage>
        <taxon>Eukaryota</taxon>
        <taxon>Metazoa</taxon>
        <taxon>Ecdysozoa</taxon>
        <taxon>Arthropoda</taxon>
        <taxon>Crustacea</taxon>
        <taxon>Multicrustacea</taxon>
        <taxon>Malacostraca</taxon>
        <taxon>Eumalacostraca</taxon>
        <taxon>Eucarida</taxon>
        <taxon>Decapoda</taxon>
        <taxon>Dendrobranchiata</taxon>
        <taxon>Penaeoidea</taxon>
        <taxon>Penaeidae</taxon>
        <taxon>Penaeus</taxon>
    </lineage>
</organism>
<proteinExistence type="predicted"/>
<reference evidence="14 15" key="1">
    <citation type="submission" date="2018-04" db="EMBL/GenBank/DDBJ databases">
        <authorList>
            <person name="Zhang X."/>
            <person name="Yuan J."/>
            <person name="Li F."/>
            <person name="Xiang J."/>
        </authorList>
    </citation>
    <scope>NUCLEOTIDE SEQUENCE [LARGE SCALE GENOMIC DNA]</scope>
    <source>
        <tissue evidence="14">Muscle</tissue>
    </source>
</reference>
<feature type="signal peptide" evidence="13">
    <location>
        <begin position="1"/>
        <end position="22"/>
    </location>
</feature>
<dbReference type="SMART" id="SM00369">
    <property type="entry name" value="LRR_TYP"/>
    <property type="match status" value="3"/>
</dbReference>
<evidence type="ECO:0000256" key="11">
    <source>
        <dbReference type="ARBA" id="ARBA00023157"/>
    </source>
</evidence>
<gene>
    <name evidence="14" type="ORF">C7M84_003712</name>
</gene>
<evidence type="ECO:0000256" key="3">
    <source>
        <dbReference type="ARBA" id="ARBA00022475"/>
    </source>
</evidence>
<keyword evidence="6 13" id="KW-0732">Signal</keyword>
<evidence type="ECO:0000256" key="8">
    <source>
        <dbReference type="ARBA" id="ARBA00022989"/>
    </source>
</evidence>
<dbReference type="PANTHER" id="PTHR46473">
    <property type="entry name" value="GH08155P"/>
    <property type="match status" value="1"/>
</dbReference>
<keyword evidence="8" id="KW-1133">Transmembrane helix</keyword>
<dbReference type="InterPro" id="IPR032675">
    <property type="entry name" value="LRR_dom_sf"/>
</dbReference>
<dbReference type="Proteomes" id="UP000283509">
    <property type="component" value="Unassembled WGS sequence"/>
</dbReference>
<keyword evidence="7" id="KW-0677">Repeat</keyword>
<dbReference type="AlphaFoldDB" id="A0A423TMG6"/>
<evidence type="ECO:0000256" key="6">
    <source>
        <dbReference type="ARBA" id="ARBA00022729"/>
    </source>
</evidence>
<dbReference type="STRING" id="6689.A0A423TMG6"/>
<evidence type="ECO:0000256" key="2">
    <source>
        <dbReference type="ARBA" id="ARBA00022448"/>
    </source>
</evidence>
<evidence type="ECO:0000256" key="10">
    <source>
        <dbReference type="ARBA" id="ARBA00023136"/>
    </source>
</evidence>
<comment type="caution">
    <text evidence="14">The sequence shown here is derived from an EMBL/GenBank/DDBJ whole genome shotgun (WGS) entry which is preliminary data.</text>
</comment>
<evidence type="ECO:0000256" key="5">
    <source>
        <dbReference type="ARBA" id="ARBA00022692"/>
    </source>
</evidence>
<dbReference type="Gene3D" id="3.80.10.10">
    <property type="entry name" value="Ribonuclease Inhibitor"/>
    <property type="match status" value="1"/>
</dbReference>
<keyword evidence="3" id="KW-1003">Cell membrane</keyword>
<evidence type="ECO:0000313" key="14">
    <source>
        <dbReference type="EMBL" id="ROT77637.1"/>
    </source>
</evidence>
<keyword evidence="9" id="KW-0406">Ion transport</keyword>
<comment type="subcellular location">
    <subcellularLocation>
        <location evidence="1">Cell membrane</location>
        <topology evidence="1">Single-pass membrane protein</topology>
    </subcellularLocation>
</comment>
<feature type="chain" id="PRO_5019253963" evidence="13">
    <location>
        <begin position="23"/>
        <end position="203"/>
    </location>
</feature>
<protein>
    <submittedName>
        <fullName evidence="14">Slit-like 3 protein</fullName>
    </submittedName>
</protein>
<reference evidence="14 15" key="2">
    <citation type="submission" date="2019-01" db="EMBL/GenBank/DDBJ databases">
        <title>The decoding of complex shrimp genome reveals the adaptation for benthos swimmer, frequently molting mechanism and breeding impact on genome.</title>
        <authorList>
            <person name="Sun Y."/>
            <person name="Gao Y."/>
            <person name="Yu Y."/>
        </authorList>
    </citation>
    <scope>NUCLEOTIDE SEQUENCE [LARGE SCALE GENOMIC DNA]</scope>
    <source>
        <tissue evidence="14">Muscle</tissue>
    </source>
</reference>
<dbReference type="InterPro" id="IPR051432">
    <property type="entry name" value="KCNMA1_auxiliary"/>
</dbReference>